<feature type="transmembrane region" description="Helical" evidence="1">
    <location>
        <begin position="6"/>
        <end position="26"/>
    </location>
</feature>
<gene>
    <name evidence="2" type="ORF">STA1M1_23270</name>
</gene>
<feature type="transmembrane region" description="Helical" evidence="1">
    <location>
        <begin position="236"/>
        <end position="260"/>
    </location>
</feature>
<keyword evidence="1" id="KW-0812">Transmembrane</keyword>
<proteinExistence type="predicted"/>
<keyword evidence="1" id="KW-0472">Membrane</keyword>
<dbReference type="Proteomes" id="UP001144205">
    <property type="component" value="Unassembled WGS sequence"/>
</dbReference>
<sequence length="269" mass="28249">MSRLIYVSIVSALVGLACVIALIVMVGRWDEVAGGPLVAEMALNEVAVPAAYEINPVTIADELVARMQQRSETDMALGMLLGEKGNALMRDRALPRLVNAGVVRRMVEEMDGLGTVIAFAGYHAYAPVRVENRGDDALDDVAMTLPGAVRAETEAGAPVTISEHDDGLAALSLGRLEPGEAVAVRVWFDQTPTAVAARGAEMRLGAAGGLRGIVNLYPAAMGWNGADLQVLPWARWLIAGVLTAVGFAALAALALTLVSLGRRARVSRA</sequence>
<dbReference type="EMBL" id="BROH01000006">
    <property type="protein sequence ID" value="GKY88458.1"/>
    <property type="molecule type" value="Genomic_DNA"/>
</dbReference>
<accession>A0ABQ5LV42</accession>
<comment type="caution">
    <text evidence="2">The sequence shown here is derived from an EMBL/GenBank/DDBJ whole genome shotgun (WGS) entry which is preliminary data.</text>
</comment>
<organism evidence="2 3">
    <name type="scientific">Sinisalibacter aestuarii</name>
    <dbReference type="NCBI Taxonomy" id="2949426"/>
    <lineage>
        <taxon>Bacteria</taxon>
        <taxon>Pseudomonadati</taxon>
        <taxon>Pseudomonadota</taxon>
        <taxon>Alphaproteobacteria</taxon>
        <taxon>Rhodobacterales</taxon>
        <taxon>Roseobacteraceae</taxon>
        <taxon>Sinisalibacter</taxon>
    </lineage>
</organism>
<evidence type="ECO:0000313" key="3">
    <source>
        <dbReference type="Proteomes" id="UP001144205"/>
    </source>
</evidence>
<keyword evidence="3" id="KW-1185">Reference proteome</keyword>
<name>A0ABQ5LV42_9RHOB</name>
<evidence type="ECO:0008006" key="4">
    <source>
        <dbReference type="Google" id="ProtNLM"/>
    </source>
</evidence>
<keyword evidence="1" id="KW-1133">Transmembrane helix</keyword>
<reference evidence="2" key="1">
    <citation type="journal article" date="2023" name="Int. J. Syst. Evol. Microbiol.">
        <title>Sinisalibacter aestuarii sp. nov., isolated from estuarine sediment of the Arakawa River.</title>
        <authorList>
            <person name="Arafat S.T."/>
            <person name="Hirano S."/>
            <person name="Sato A."/>
            <person name="Takeuchi K."/>
            <person name="Yasuda T."/>
            <person name="Terahara T."/>
            <person name="Hamada M."/>
            <person name="Kobayashi T."/>
        </authorList>
    </citation>
    <scope>NUCLEOTIDE SEQUENCE</scope>
    <source>
        <strain evidence="2">B-399</strain>
    </source>
</reference>
<protein>
    <recommendedName>
        <fullName evidence="4">Two-component sensor histidine kinase</fullName>
    </recommendedName>
</protein>
<evidence type="ECO:0000256" key="1">
    <source>
        <dbReference type="SAM" id="Phobius"/>
    </source>
</evidence>
<dbReference type="RefSeq" id="WP_281842497.1">
    <property type="nucleotide sequence ID" value="NZ_BROH01000006.1"/>
</dbReference>
<dbReference type="PROSITE" id="PS51257">
    <property type="entry name" value="PROKAR_LIPOPROTEIN"/>
    <property type="match status" value="1"/>
</dbReference>
<evidence type="ECO:0000313" key="2">
    <source>
        <dbReference type="EMBL" id="GKY88458.1"/>
    </source>
</evidence>